<dbReference type="SUPFAM" id="SSF55298">
    <property type="entry name" value="YjgF-like"/>
    <property type="match status" value="1"/>
</dbReference>
<proteinExistence type="predicted"/>
<name>A0A368YXG6_9RHOB</name>
<protein>
    <submittedName>
        <fullName evidence="1">Enamine deaminase RidA (YjgF/YER057c/UK114 family)</fullName>
    </submittedName>
</protein>
<evidence type="ECO:0000313" key="2">
    <source>
        <dbReference type="Proteomes" id="UP000253345"/>
    </source>
</evidence>
<dbReference type="Pfam" id="PF01042">
    <property type="entry name" value="Ribonuc_L-PSP"/>
    <property type="match status" value="1"/>
</dbReference>
<dbReference type="InterPro" id="IPR006175">
    <property type="entry name" value="YjgF/YER057c/UK114"/>
</dbReference>
<sequence>MQALNPKTIAAPFGRYSHGVTTRGGGRLVLTSGQLGLRPDGVVPTGALDQARQCFANCAAILAEAGLGPGDVLRINAFVTDRAHFPDYMAARDEFLTGIEVLPASTLVIVSGFTRPEFLVEVELTAMERPR</sequence>
<accession>A0A368YXG6</accession>
<dbReference type="InterPro" id="IPR035959">
    <property type="entry name" value="RutC-like_sf"/>
</dbReference>
<evidence type="ECO:0000313" key="1">
    <source>
        <dbReference type="EMBL" id="RCW83956.1"/>
    </source>
</evidence>
<dbReference type="AlphaFoldDB" id="A0A368YXG6"/>
<reference evidence="1 2" key="1">
    <citation type="submission" date="2018-07" db="EMBL/GenBank/DDBJ databases">
        <title>Genomic Encyclopedia of Type Strains, Phase III (KMG-III): the genomes of soil and plant-associated and newly described type strains.</title>
        <authorList>
            <person name="Whitman W."/>
        </authorList>
    </citation>
    <scope>NUCLEOTIDE SEQUENCE [LARGE SCALE GENOMIC DNA]</scope>
    <source>
        <strain evidence="1 2">CECT 8525</strain>
    </source>
</reference>
<dbReference type="PANTHER" id="PTHR43857">
    <property type="entry name" value="BLR7761 PROTEIN"/>
    <property type="match status" value="1"/>
</dbReference>
<dbReference type="RefSeq" id="WP_114349338.1">
    <property type="nucleotide sequence ID" value="NZ_QPJL01000009.1"/>
</dbReference>
<dbReference type="Gene3D" id="3.30.1330.40">
    <property type="entry name" value="RutC-like"/>
    <property type="match status" value="1"/>
</dbReference>
<dbReference type="CDD" id="cd00448">
    <property type="entry name" value="YjgF_YER057c_UK114_family"/>
    <property type="match status" value="1"/>
</dbReference>
<dbReference type="EMBL" id="QPJL01000009">
    <property type="protein sequence ID" value="RCW83956.1"/>
    <property type="molecule type" value="Genomic_DNA"/>
</dbReference>
<dbReference type="Proteomes" id="UP000253345">
    <property type="component" value="Unassembled WGS sequence"/>
</dbReference>
<keyword evidence="2" id="KW-1185">Reference proteome</keyword>
<dbReference type="PANTHER" id="PTHR43857:SF1">
    <property type="entry name" value="YJGH FAMILY PROTEIN"/>
    <property type="match status" value="1"/>
</dbReference>
<organism evidence="1 2">
    <name type="scientific">Paracoccus lutimaris</name>
    <dbReference type="NCBI Taxonomy" id="1490030"/>
    <lineage>
        <taxon>Bacteria</taxon>
        <taxon>Pseudomonadati</taxon>
        <taxon>Pseudomonadota</taxon>
        <taxon>Alphaproteobacteria</taxon>
        <taxon>Rhodobacterales</taxon>
        <taxon>Paracoccaceae</taxon>
        <taxon>Paracoccus</taxon>
    </lineage>
</organism>
<dbReference type="OrthoDB" id="9799840at2"/>
<comment type="caution">
    <text evidence="1">The sequence shown here is derived from an EMBL/GenBank/DDBJ whole genome shotgun (WGS) entry which is preliminary data.</text>
</comment>
<gene>
    <name evidence="1" type="ORF">DFP89_109140</name>
</gene>